<dbReference type="EMBL" id="JAFEMO010000002">
    <property type="protein sequence ID" value="KAH7575607.1"/>
    <property type="molecule type" value="Genomic_DNA"/>
</dbReference>
<dbReference type="Proteomes" id="UP000827721">
    <property type="component" value="Unassembled WGS sequence"/>
</dbReference>
<evidence type="ECO:0000313" key="2">
    <source>
        <dbReference type="EMBL" id="KAH7575607.1"/>
    </source>
</evidence>
<name>A0ABQ8IHF4_9ROSI</name>
<sequence>MSVAQLIRKGYSISFKDGGYNIVDENGNEVVVGIFLGKFENSKGFRIYNVHSKKLKISRDMDVDENAYWNWENGQVSRIAEAEDIGSSSASNEIQSEVEMEADLNGDQIVAESNSPILKIRSLADVYERFKMEDCKAVSTPSIVNEKLSRSDGDNAADTDADYVKCETGKLLWLKCRISEKAGQNTLSSDQCLSRVQCCCLVQLEEAVATDDPDTIGLVDDGDYLIPCSSRDMDVDENAYWNWENGQVSRIAEAKDIGSSGASNKIQSDVEIEADLNGDQVVAESDSPILKIRSLDDVYESGKFAAERLQQDQAMEFLQGLHD</sequence>
<accession>A0ABQ8IHF4</accession>
<evidence type="ECO:0000259" key="1">
    <source>
        <dbReference type="Pfam" id="PF25597"/>
    </source>
</evidence>
<organism evidence="2 3">
    <name type="scientific">Xanthoceras sorbifolium</name>
    <dbReference type="NCBI Taxonomy" id="99658"/>
    <lineage>
        <taxon>Eukaryota</taxon>
        <taxon>Viridiplantae</taxon>
        <taxon>Streptophyta</taxon>
        <taxon>Embryophyta</taxon>
        <taxon>Tracheophyta</taxon>
        <taxon>Spermatophyta</taxon>
        <taxon>Magnoliopsida</taxon>
        <taxon>eudicotyledons</taxon>
        <taxon>Gunneridae</taxon>
        <taxon>Pentapetalae</taxon>
        <taxon>rosids</taxon>
        <taxon>malvids</taxon>
        <taxon>Sapindales</taxon>
        <taxon>Sapindaceae</taxon>
        <taxon>Xanthoceroideae</taxon>
        <taxon>Xanthoceras</taxon>
    </lineage>
</organism>
<reference evidence="2 3" key="1">
    <citation type="submission" date="2021-02" db="EMBL/GenBank/DDBJ databases">
        <title>Plant Genome Project.</title>
        <authorList>
            <person name="Zhang R.-G."/>
        </authorList>
    </citation>
    <scope>NUCLEOTIDE SEQUENCE [LARGE SCALE GENOMIC DNA]</scope>
    <source>
        <tissue evidence="2">Leaves</tissue>
    </source>
</reference>
<evidence type="ECO:0000313" key="3">
    <source>
        <dbReference type="Proteomes" id="UP000827721"/>
    </source>
</evidence>
<dbReference type="InterPro" id="IPR057670">
    <property type="entry name" value="SH3_retrovirus"/>
</dbReference>
<protein>
    <recommendedName>
        <fullName evidence="1">Retroviral polymerase SH3-like domain-containing protein</fullName>
    </recommendedName>
</protein>
<proteinExistence type="predicted"/>
<comment type="caution">
    <text evidence="2">The sequence shown here is derived from an EMBL/GenBank/DDBJ whole genome shotgun (WGS) entry which is preliminary data.</text>
</comment>
<keyword evidence="3" id="KW-1185">Reference proteome</keyword>
<gene>
    <name evidence="2" type="ORF">JRO89_XS02G0161900</name>
</gene>
<dbReference type="Pfam" id="PF25597">
    <property type="entry name" value="SH3_retrovirus"/>
    <property type="match status" value="1"/>
</dbReference>
<feature type="domain" description="Retroviral polymerase SH3-like" evidence="1">
    <location>
        <begin position="32"/>
        <end position="74"/>
    </location>
</feature>